<dbReference type="Gene3D" id="2.10.109.10">
    <property type="entry name" value="Umud Fragment, subunit A"/>
    <property type="match status" value="1"/>
</dbReference>
<organism evidence="1">
    <name type="scientific">Alloyangia sp. H15</name>
    <dbReference type="NCBI Taxonomy" id="3029062"/>
    <lineage>
        <taxon>Bacteria</taxon>
        <taxon>Pseudomonadati</taxon>
        <taxon>Pseudomonadota</taxon>
        <taxon>Alphaproteobacteria</taxon>
        <taxon>Rhodobacterales</taxon>
        <taxon>Roseobacteraceae</taxon>
        <taxon>Alloyangia</taxon>
    </lineage>
</organism>
<protein>
    <submittedName>
        <fullName evidence="1">S24 family peptidase</fullName>
    </submittedName>
</protein>
<dbReference type="AlphaFoldDB" id="A0AAU8AQ48"/>
<evidence type="ECO:0000313" key="1">
    <source>
        <dbReference type="EMBL" id="XCC96637.1"/>
    </source>
</evidence>
<dbReference type="GO" id="GO:0003677">
    <property type="term" value="F:DNA binding"/>
    <property type="evidence" value="ECO:0007669"/>
    <property type="project" value="InterPro"/>
</dbReference>
<dbReference type="InterPro" id="IPR036286">
    <property type="entry name" value="LexA/Signal_pep-like_sf"/>
</dbReference>
<gene>
    <name evidence="1" type="ORF">PVT71_18380</name>
</gene>
<dbReference type="RefSeq" id="WP_353475538.1">
    <property type="nucleotide sequence ID" value="NZ_CP123385.1"/>
</dbReference>
<dbReference type="Gene3D" id="1.10.260.40">
    <property type="entry name" value="lambda repressor-like DNA-binding domains"/>
    <property type="match status" value="1"/>
</dbReference>
<dbReference type="EMBL" id="CP123385">
    <property type="protein sequence ID" value="XCC96637.1"/>
    <property type="molecule type" value="Genomic_DNA"/>
</dbReference>
<name>A0AAU8AQ48_9RHOB</name>
<sequence length="226" mass="24151">MIDPSSSFIGVCTSQKVIYSLHGPQYAVILPPRQRSSYRSTGEETCGNFDRMDMGEILSRISAKSKEKGLSEQGLAKAAGLSKDGIRNWRRRHEAGEENAGANVSSISKVAATLGVSELWLLHGVGEEMIPTISIAGKVGAGAQVPVFDAYTKGDGPQVECPPGLSPHGVVAVEVEGDSMEPVFSSGDLLFYTRHTHDGVPAEAIGHRCVVEDENGMGWVKGKTRR</sequence>
<accession>A0AAU8AQ48</accession>
<dbReference type="SUPFAM" id="SSF51306">
    <property type="entry name" value="LexA/Signal peptidase"/>
    <property type="match status" value="1"/>
</dbReference>
<proteinExistence type="predicted"/>
<dbReference type="InterPro" id="IPR010982">
    <property type="entry name" value="Lambda_DNA-bd_dom_sf"/>
</dbReference>
<dbReference type="CDD" id="cd06462">
    <property type="entry name" value="Peptidase_S24_S26"/>
    <property type="match status" value="1"/>
</dbReference>
<dbReference type="InterPro" id="IPR001387">
    <property type="entry name" value="Cro/C1-type_HTH"/>
</dbReference>
<dbReference type="SUPFAM" id="SSF47413">
    <property type="entry name" value="lambda repressor-like DNA-binding domains"/>
    <property type="match status" value="1"/>
</dbReference>
<reference evidence="1" key="1">
    <citation type="submission" date="2023-02" db="EMBL/GenBank/DDBJ databases">
        <title>Description and genomic characterization of Salipiger bruguierae sp. nov., isolated from the sediment of mangrove plant Bruguiera sexangula.</title>
        <authorList>
            <person name="Long M."/>
        </authorList>
    </citation>
    <scope>NUCLEOTIDE SEQUENCE</scope>
    <source>
        <strain evidence="1">H15</strain>
    </source>
</reference>
<dbReference type="CDD" id="cd00093">
    <property type="entry name" value="HTH_XRE"/>
    <property type="match status" value="1"/>
</dbReference>